<evidence type="ECO:0000256" key="2">
    <source>
        <dbReference type="SAM" id="Coils"/>
    </source>
</evidence>
<keyword evidence="6" id="KW-1185">Reference proteome</keyword>
<accession>A0A3B4WRT1</accession>
<dbReference type="GeneTree" id="ENSGT00390000000062"/>
<dbReference type="Pfam" id="PF04803">
    <property type="entry name" value="Cor1"/>
    <property type="match status" value="1"/>
</dbReference>
<name>A0A3B4WRT1_SERLL</name>
<feature type="region of interest" description="Disordered" evidence="3">
    <location>
        <begin position="1"/>
        <end position="28"/>
    </location>
</feature>
<dbReference type="AlphaFoldDB" id="A0A3B4WRT1"/>
<dbReference type="InterPro" id="IPR006888">
    <property type="entry name" value="XLR/SYCP3/FAM9_dom"/>
</dbReference>
<evidence type="ECO:0000256" key="1">
    <source>
        <dbReference type="ARBA" id="ARBA00010283"/>
    </source>
</evidence>
<reference evidence="5" key="2">
    <citation type="submission" date="2025-09" db="UniProtKB">
        <authorList>
            <consortium name="Ensembl"/>
        </authorList>
    </citation>
    <scope>IDENTIFICATION</scope>
</reference>
<dbReference type="PANTHER" id="PTHR19368">
    <property type="entry name" value="XLR/SCP3/FAM9"/>
    <property type="match status" value="1"/>
</dbReference>
<dbReference type="Ensembl" id="ENSSLDT00000005633.1">
    <property type="protein sequence ID" value="ENSSLDP00000005457.1"/>
    <property type="gene ID" value="ENSSLDG00000004209.1"/>
</dbReference>
<dbReference type="PANTHER" id="PTHR19368:SF15">
    <property type="entry name" value="XLR_SYCP3_FAM9 DOMAIN-CONTAINING PROTEIN"/>
    <property type="match status" value="1"/>
</dbReference>
<dbReference type="InterPro" id="IPR051443">
    <property type="entry name" value="XLR/SYCP3"/>
</dbReference>
<feature type="domain" description="XLR/SYCP3/FAM9" evidence="4">
    <location>
        <begin position="74"/>
        <end position="205"/>
    </location>
</feature>
<dbReference type="GO" id="GO:0000795">
    <property type="term" value="C:synaptonemal complex"/>
    <property type="evidence" value="ECO:0007669"/>
    <property type="project" value="TreeGrafter"/>
</dbReference>
<keyword evidence="2" id="KW-0175">Coiled coil</keyword>
<reference evidence="5" key="1">
    <citation type="submission" date="2025-08" db="UniProtKB">
        <authorList>
            <consortium name="Ensembl"/>
        </authorList>
    </citation>
    <scope>IDENTIFICATION</scope>
</reference>
<dbReference type="Proteomes" id="UP000261360">
    <property type="component" value="Unplaced"/>
</dbReference>
<protein>
    <submittedName>
        <fullName evidence="5">Synaptonemal complex protein 3</fullName>
    </submittedName>
</protein>
<evidence type="ECO:0000256" key="3">
    <source>
        <dbReference type="SAM" id="MobiDB-lite"/>
    </source>
</evidence>
<dbReference type="GO" id="GO:0007286">
    <property type="term" value="P:spermatid development"/>
    <property type="evidence" value="ECO:0007669"/>
    <property type="project" value="TreeGrafter"/>
</dbReference>
<sequence>MPVANQTGRMATGRKQMKKKHPEEKSDKKVFDFIVEDEKKELSGSEDEVREGECKVSVDSPAVLFYLLPADISKVMQAKKKRLECLTKNYMKGSQHKLEQLWNNYHSQRQKMTQQYSQQVSTALQQWETEAQRAEEQEEKLNNLFRQQQKILQQARVVQNQKLKTVRELYEQFVKNMEDMEKGHEAFLQGAQQELRKEMATLQKKILMDTQQQEMATVRKSLQSMLF</sequence>
<proteinExistence type="inferred from homology"/>
<dbReference type="GO" id="GO:0051321">
    <property type="term" value="P:meiotic cell cycle"/>
    <property type="evidence" value="ECO:0007669"/>
    <property type="project" value="TreeGrafter"/>
</dbReference>
<evidence type="ECO:0000313" key="6">
    <source>
        <dbReference type="Proteomes" id="UP000261360"/>
    </source>
</evidence>
<feature type="coiled-coil region" evidence="2">
    <location>
        <begin position="117"/>
        <end position="154"/>
    </location>
</feature>
<evidence type="ECO:0000313" key="5">
    <source>
        <dbReference type="Ensembl" id="ENSSLDP00000005457.1"/>
    </source>
</evidence>
<evidence type="ECO:0000259" key="4">
    <source>
        <dbReference type="Pfam" id="PF04803"/>
    </source>
</evidence>
<organism evidence="5 6">
    <name type="scientific">Seriola lalandi dorsalis</name>
    <dbReference type="NCBI Taxonomy" id="1841481"/>
    <lineage>
        <taxon>Eukaryota</taxon>
        <taxon>Metazoa</taxon>
        <taxon>Chordata</taxon>
        <taxon>Craniata</taxon>
        <taxon>Vertebrata</taxon>
        <taxon>Euteleostomi</taxon>
        <taxon>Actinopterygii</taxon>
        <taxon>Neopterygii</taxon>
        <taxon>Teleostei</taxon>
        <taxon>Neoteleostei</taxon>
        <taxon>Acanthomorphata</taxon>
        <taxon>Carangaria</taxon>
        <taxon>Carangiformes</taxon>
        <taxon>Carangidae</taxon>
        <taxon>Seriola</taxon>
    </lineage>
</organism>
<comment type="similarity">
    <text evidence="1">Belongs to the XLR/SYCP3 family.</text>
</comment>